<dbReference type="InterPro" id="IPR000847">
    <property type="entry name" value="LysR_HTH_N"/>
</dbReference>
<dbReference type="SUPFAM" id="SSF46785">
    <property type="entry name" value="Winged helix' DNA-binding domain"/>
    <property type="match status" value="1"/>
</dbReference>
<evidence type="ECO:0000313" key="7">
    <source>
        <dbReference type="Proteomes" id="UP000031671"/>
    </source>
</evidence>
<evidence type="ECO:0000256" key="4">
    <source>
        <dbReference type="ARBA" id="ARBA00023163"/>
    </source>
</evidence>
<feature type="domain" description="HTH lysR-type" evidence="5">
    <location>
        <begin position="1"/>
        <end position="58"/>
    </location>
</feature>
<dbReference type="Proteomes" id="UP000031671">
    <property type="component" value="Unassembled WGS sequence"/>
</dbReference>
<dbReference type="InterPro" id="IPR005119">
    <property type="entry name" value="LysR_subst-bd"/>
</dbReference>
<keyword evidence="2" id="KW-0805">Transcription regulation</keyword>
<dbReference type="Gene3D" id="3.40.190.290">
    <property type="match status" value="1"/>
</dbReference>
<dbReference type="GO" id="GO:0003700">
    <property type="term" value="F:DNA-binding transcription factor activity"/>
    <property type="evidence" value="ECO:0007669"/>
    <property type="project" value="InterPro"/>
</dbReference>
<organism evidence="6 7">
    <name type="scientific">Vibrio ishigakensis</name>
    <dbReference type="NCBI Taxonomy" id="1481914"/>
    <lineage>
        <taxon>Bacteria</taxon>
        <taxon>Pseudomonadati</taxon>
        <taxon>Pseudomonadota</taxon>
        <taxon>Gammaproteobacteria</taxon>
        <taxon>Vibrionales</taxon>
        <taxon>Vibrionaceae</taxon>
        <taxon>Vibrio</taxon>
    </lineage>
</organism>
<sequence>MDIRVLSTFLEVARVRHFGRASENLHITQAAVSARIKQLEGYFNTTLFTRDRNNIKLTSSGERLIGYAEAMVSTLQQAKYELSLEDSQALQLTLAGTPNLWDAYLQNGLSMITAKFSGYGFNAEVLSREQVNRGLMERTLDIGFLFDPLRADELESKRVADLELVLVSTNQTSVENALSQRYVYVDWGTAFASEHGLRHPQKSAPYLRTSTGKIALDFILEKGGSAYLPLSLVEPFINSGQLQIVEGSQSVMRPLYMSYRKNSTSIEAIREVEALVNKIDPSSAYSLAQAGEAEISE</sequence>
<dbReference type="RefSeq" id="WP_261833252.1">
    <property type="nucleotide sequence ID" value="NZ_AP024881.1"/>
</dbReference>
<dbReference type="FunFam" id="1.10.10.10:FF:000001">
    <property type="entry name" value="LysR family transcriptional regulator"/>
    <property type="match status" value="1"/>
</dbReference>
<name>A0A0B8P063_9VIBR</name>
<dbReference type="PRINTS" id="PR00039">
    <property type="entry name" value="HTHLYSR"/>
</dbReference>
<dbReference type="GO" id="GO:0000976">
    <property type="term" value="F:transcription cis-regulatory region binding"/>
    <property type="evidence" value="ECO:0007669"/>
    <property type="project" value="TreeGrafter"/>
</dbReference>
<evidence type="ECO:0000256" key="2">
    <source>
        <dbReference type="ARBA" id="ARBA00023015"/>
    </source>
</evidence>
<reference evidence="6 7" key="2">
    <citation type="submission" date="2015-01" db="EMBL/GenBank/DDBJ databases">
        <authorList>
            <consortium name="NBRP consortium"/>
            <person name="Sawabe T."/>
            <person name="Meirelles P."/>
            <person name="Feng G."/>
            <person name="Sayaka M."/>
            <person name="Hattori M."/>
            <person name="Ohkuma M."/>
        </authorList>
    </citation>
    <scope>NUCLEOTIDE SEQUENCE [LARGE SCALE GENOMIC DNA]</scope>
    <source>
        <strain evidence="7">JCM 19231</strain>
    </source>
</reference>
<evidence type="ECO:0000313" key="6">
    <source>
        <dbReference type="EMBL" id="GAM56713.1"/>
    </source>
</evidence>
<keyword evidence="7" id="KW-1185">Reference proteome</keyword>
<keyword evidence="3" id="KW-0238">DNA-binding</keyword>
<comment type="caution">
    <text evidence="6">The sequence shown here is derived from an EMBL/GenBank/DDBJ whole genome shotgun (WGS) entry which is preliminary data.</text>
</comment>
<evidence type="ECO:0000259" key="5">
    <source>
        <dbReference type="PROSITE" id="PS50931"/>
    </source>
</evidence>
<dbReference type="PANTHER" id="PTHR30126">
    <property type="entry name" value="HTH-TYPE TRANSCRIPTIONAL REGULATOR"/>
    <property type="match status" value="1"/>
</dbReference>
<dbReference type="InterPro" id="IPR036388">
    <property type="entry name" value="WH-like_DNA-bd_sf"/>
</dbReference>
<dbReference type="PROSITE" id="PS50931">
    <property type="entry name" value="HTH_LYSR"/>
    <property type="match status" value="1"/>
</dbReference>
<dbReference type="InterPro" id="IPR036390">
    <property type="entry name" value="WH_DNA-bd_sf"/>
</dbReference>
<gene>
    <name evidence="6" type="ORF">JCM19231_3132</name>
</gene>
<dbReference type="Pfam" id="PF00126">
    <property type="entry name" value="HTH_1"/>
    <property type="match status" value="1"/>
</dbReference>
<dbReference type="EMBL" id="BBRZ01000035">
    <property type="protein sequence ID" value="GAM56713.1"/>
    <property type="molecule type" value="Genomic_DNA"/>
</dbReference>
<comment type="similarity">
    <text evidence="1">Belongs to the LysR transcriptional regulatory family.</text>
</comment>
<dbReference type="Gene3D" id="1.10.10.10">
    <property type="entry name" value="Winged helix-like DNA-binding domain superfamily/Winged helix DNA-binding domain"/>
    <property type="match status" value="1"/>
</dbReference>
<evidence type="ECO:0000256" key="3">
    <source>
        <dbReference type="ARBA" id="ARBA00023125"/>
    </source>
</evidence>
<evidence type="ECO:0000256" key="1">
    <source>
        <dbReference type="ARBA" id="ARBA00009437"/>
    </source>
</evidence>
<proteinExistence type="inferred from homology"/>
<dbReference type="SUPFAM" id="SSF53850">
    <property type="entry name" value="Periplasmic binding protein-like II"/>
    <property type="match status" value="1"/>
</dbReference>
<reference evidence="6 7" key="1">
    <citation type="submission" date="2015-01" db="EMBL/GenBank/DDBJ databases">
        <title>Vibrio sp. C1 JCM 19231 whole genome shotgun sequence.</title>
        <authorList>
            <person name="Sawabe T."/>
            <person name="Meirelles P."/>
            <person name="Feng G."/>
            <person name="Sayaka M."/>
            <person name="Hattori M."/>
            <person name="Ohkuma M."/>
        </authorList>
    </citation>
    <scope>NUCLEOTIDE SEQUENCE [LARGE SCALE GENOMIC DNA]</scope>
    <source>
        <strain evidence="7">JCM 19231</strain>
    </source>
</reference>
<dbReference type="AlphaFoldDB" id="A0A0B8P063"/>
<protein>
    <submittedName>
        <fullName evidence="6">Transcriptional regulator, lysR family</fullName>
    </submittedName>
</protein>
<accession>A0A0B8P063</accession>
<dbReference type="PANTHER" id="PTHR30126:SF21">
    <property type="entry name" value="TRANSCRIPTIONAL REGULATOR-RELATED"/>
    <property type="match status" value="1"/>
</dbReference>
<keyword evidence="4" id="KW-0804">Transcription</keyword>
<dbReference type="Pfam" id="PF03466">
    <property type="entry name" value="LysR_substrate"/>
    <property type="match status" value="1"/>
</dbReference>